<dbReference type="SUPFAM" id="SSF52540">
    <property type="entry name" value="P-loop containing nucleoside triphosphate hydrolases"/>
    <property type="match status" value="1"/>
</dbReference>
<dbReference type="EMBL" id="PXYH01000001">
    <property type="protein sequence ID" value="PSJ48462.1"/>
    <property type="molecule type" value="Genomic_DNA"/>
</dbReference>
<dbReference type="Gene3D" id="1.25.40.10">
    <property type="entry name" value="Tetratricopeptide repeat domain"/>
    <property type="match status" value="1"/>
</dbReference>
<dbReference type="PANTHER" id="PTHR44688">
    <property type="entry name" value="DNA-BINDING TRANSCRIPTIONAL ACTIVATOR DEVR_DOSR"/>
    <property type="match status" value="1"/>
</dbReference>
<dbReference type="InterPro" id="IPR036388">
    <property type="entry name" value="WH-like_DNA-bd_sf"/>
</dbReference>
<dbReference type="PROSITE" id="PS00622">
    <property type="entry name" value="HTH_LUXR_1"/>
    <property type="match status" value="1"/>
</dbReference>
<evidence type="ECO:0000256" key="3">
    <source>
        <dbReference type="ARBA" id="ARBA00023015"/>
    </source>
</evidence>
<evidence type="ECO:0000313" key="10">
    <source>
        <dbReference type="EMBL" id="PSJ48462.1"/>
    </source>
</evidence>
<dbReference type="Gene3D" id="1.10.10.10">
    <property type="entry name" value="Winged helix-like DNA-binding domain superfamily/Winged helix DNA-binding domain"/>
    <property type="match status" value="1"/>
</dbReference>
<evidence type="ECO:0000256" key="2">
    <source>
        <dbReference type="ARBA" id="ARBA00022840"/>
    </source>
</evidence>
<dbReference type="Proteomes" id="UP000242181">
    <property type="component" value="Unassembled WGS sequence"/>
</dbReference>
<dbReference type="SMART" id="SM00421">
    <property type="entry name" value="HTH_LUXR"/>
    <property type="match status" value="1"/>
</dbReference>
<dbReference type="RefSeq" id="WP_106451913.1">
    <property type="nucleotide sequence ID" value="NZ_PXYH01000001.1"/>
</dbReference>
<name>A0A2P7RE35_9GAMM</name>
<dbReference type="InterPro" id="IPR041617">
    <property type="entry name" value="TPR_MalT"/>
</dbReference>
<keyword evidence="2 8" id="KW-0067">ATP-binding</keyword>
<feature type="binding site" evidence="8">
    <location>
        <begin position="39"/>
        <end position="46"/>
    </location>
    <ligand>
        <name>ATP</name>
        <dbReference type="ChEBI" id="CHEBI:30616"/>
    </ligand>
</feature>
<comment type="caution">
    <text evidence="10">The sequence shown here is derived from an EMBL/GenBank/DDBJ whole genome shotgun (WGS) entry which is preliminary data.</text>
</comment>
<dbReference type="InterPro" id="IPR000792">
    <property type="entry name" value="Tscrpt_reg_LuxR_C"/>
</dbReference>
<keyword evidence="6 8" id="KW-0804">Transcription</keyword>
<dbReference type="GO" id="GO:0005524">
    <property type="term" value="F:ATP binding"/>
    <property type="evidence" value="ECO:0007669"/>
    <property type="project" value="UniProtKB-UniRule"/>
</dbReference>
<gene>
    <name evidence="8" type="primary">malT</name>
    <name evidence="10" type="ORF">C7I36_01170</name>
</gene>
<dbReference type="Pfam" id="PF25873">
    <property type="entry name" value="WHD_MalT"/>
    <property type="match status" value="1"/>
</dbReference>
<evidence type="ECO:0000256" key="5">
    <source>
        <dbReference type="ARBA" id="ARBA00023159"/>
    </source>
</evidence>
<evidence type="ECO:0000256" key="4">
    <source>
        <dbReference type="ARBA" id="ARBA00023125"/>
    </source>
</evidence>
<keyword evidence="3 8" id="KW-0805">Transcription regulation</keyword>
<dbReference type="GO" id="GO:0045893">
    <property type="term" value="P:positive regulation of DNA-templated transcription"/>
    <property type="evidence" value="ECO:0007669"/>
    <property type="project" value="UniProtKB-UniRule"/>
</dbReference>
<dbReference type="InterPro" id="IPR016032">
    <property type="entry name" value="Sig_transdc_resp-reg_C-effctor"/>
</dbReference>
<reference evidence="10 11" key="1">
    <citation type="submission" date="2018-03" db="EMBL/GenBank/DDBJ databases">
        <title>The draft genome of Zobellella taiwanensis JCM 13381.</title>
        <authorList>
            <person name="Liu L."/>
            <person name="Li L."/>
            <person name="Wang T."/>
            <person name="Zhang X."/>
            <person name="Liang L."/>
        </authorList>
    </citation>
    <scope>NUCLEOTIDE SEQUENCE [LARGE SCALE GENOMIC DNA]</scope>
    <source>
        <strain evidence="10 11">JCM 13381</strain>
    </source>
</reference>
<dbReference type="NCBIfam" id="NF003420">
    <property type="entry name" value="PRK04841.1"/>
    <property type="match status" value="1"/>
</dbReference>
<dbReference type="CDD" id="cd06170">
    <property type="entry name" value="LuxR_C_like"/>
    <property type="match status" value="1"/>
</dbReference>
<organism evidence="10 11">
    <name type="scientific">Zobellella taiwanensis</name>
    <dbReference type="NCBI Taxonomy" id="347535"/>
    <lineage>
        <taxon>Bacteria</taxon>
        <taxon>Pseudomonadati</taxon>
        <taxon>Pseudomonadota</taxon>
        <taxon>Gammaproteobacteria</taxon>
        <taxon>Aeromonadales</taxon>
        <taxon>Aeromonadaceae</taxon>
        <taxon>Zobellella</taxon>
    </lineage>
</organism>
<feature type="domain" description="HTH luxR-type" evidence="9">
    <location>
        <begin position="833"/>
        <end position="898"/>
    </location>
</feature>
<comment type="activity regulation">
    <text evidence="8">Activated by ATP and maltotriose, which are both required for DNA binding.</text>
</comment>
<keyword evidence="5 8" id="KW-0010">Activator</keyword>
<dbReference type="InterPro" id="IPR059106">
    <property type="entry name" value="WHD_MalT"/>
</dbReference>
<evidence type="ECO:0000259" key="9">
    <source>
        <dbReference type="PROSITE" id="PS50043"/>
    </source>
</evidence>
<keyword evidence="11" id="KW-1185">Reference proteome</keyword>
<evidence type="ECO:0000313" key="11">
    <source>
        <dbReference type="Proteomes" id="UP000242181"/>
    </source>
</evidence>
<keyword evidence="1 8" id="KW-0547">Nucleotide-binding</keyword>
<proteinExistence type="inferred from homology"/>
<accession>A0A2P7RE35</accession>
<dbReference type="Pfam" id="PF17874">
    <property type="entry name" value="TPR_MalT"/>
    <property type="match status" value="1"/>
</dbReference>
<comment type="similarity">
    <text evidence="8">Belongs to the MalT family.</text>
</comment>
<dbReference type="InterPro" id="IPR011990">
    <property type="entry name" value="TPR-like_helical_dom_sf"/>
</dbReference>
<dbReference type="GO" id="GO:0003700">
    <property type="term" value="F:DNA-binding transcription factor activity"/>
    <property type="evidence" value="ECO:0007669"/>
    <property type="project" value="UniProtKB-UniRule"/>
</dbReference>
<comment type="function">
    <text evidence="8">Positively regulates the transcription of the maltose regulon whose gene products are responsible for uptake and catabolism of malto-oligosaccharides. Specifically binds to the promoter region of its target genes, recognizing a short DNA motif called the MalT box.</text>
</comment>
<dbReference type="InterPro" id="IPR023768">
    <property type="entry name" value="Tscrpt_reg_HTH_MalT"/>
</dbReference>
<dbReference type="PANTHER" id="PTHR44688:SF16">
    <property type="entry name" value="DNA-BINDING TRANSCRIPTIONAL ACTIVATOR DEVR_DOSR"/>
    <property type="match status" value="1"/>
</dbReference>
<dbReference type="OrthoDB" id="1123107at2"/>
<dbReference type="SUPFAM" id="SSF46894">
    <property type="entry name" value="C-terminal effector domain of the bipartite response regulators"/>
    <property type="match status" value="1"/>
</dbReference>
<evidence type="ECO:0000256" key="8">
    <source>
        <dbReference type="HAMAP-Rule" id="MF_01247"/>
    </source>
</evidence>
<comment type="subunit">
    <text evidence="8">Monomer in solution. Oligomerizes to an active state in the presence of the positive effectors ATP and maltotriose.</text>
</comment>
<protein>
    <recommendedName>
        <fullName evidence="8">HTH-type transcriptional regulator MalT</fullName>
    </recommendedName>
    <alternativeName>
        <fullName evidence="8">ATP-dependent transcriptional activator MalT</fullName>
    </alternativeName>
</protein>
<evidence type="ECO:0000256" key="7">
    <source>
        <dbReference type="ARBA" id="ARBA00023277"/>
    </source>
</evidence>
<dbReference type="GO" id="GO:0003677">
    <property type="term" value="F:DNA binding"/>
    <property type="evidence" value="ECO:0007669"/>
    <property type="project" value="UniProtKB-KW"/>
</dbReference>
<evidence type="ECO:0000256" key="6">
    <source>
        <dbReference type="ARBA" id="ARBA00023163"/>
    </source>
</evidence>
<dbReference type="Gene3D" id="3.40.50.300">
    <property type="entry name" value="P-loop containing nucleotide triphosphate hydrolases"/>
    <property type="match status" value="1"/>
</dbReference>
<evidence type="ECO:0000256" key="1">
    <source>
        <dbReference type="ARBA" id="ARBA00022741"/>
    </source>
</evidence>
<dbReference type="AlphaFoldDB" id="A0A2P7RE35"/>
<keyword evidence="4 8" id="KW-0238">DNA-binding</keyword>
<dbReference type="GO" id="GO:0045913">
    <property type="term" value="P:positive regulation of carbohydrate metabolic process"/>
    <property type="evidence" value="ECO:0007669"/>
    <property type="project" value="UniProtKB-UniRule"/>
</dbReference>
<dbReference type="InterPro" id="IPR027417">
    <property type="entry name" value="P-loop_NTPase"/>
</dbReference>
<dbReference type="Pfam" id="PF00196">
    <property type="entry name" value="GerE"/>
    <property type="match status" value="1"/>
</dbReference>
<dbReference type="PROSITE" id="PS50043">
    <property type="entry name" value="HTH_LUXR_2"/>
    <property type="match status" value="1"/>
</dbReference>
<keyword evidence="7 8" id="KW-0119">Carbohydrate metabolism</keyword>
<sequence>MLIPSKLNRPSRLHHTLLRPRLLTLLSQAEHYPLILLHCPAGYGKTTLAAQWTDDHEHLGWYSLDESDNDPQRFGHYLIAALARATGQACPKTLAMAEKRQFSKLNTLFGQLFEELAGWHTPTLLVLDDYHLLREELIHDGLRFFLRHMPESFSLLVVSRTQPPLGIANLRVRGQLFEIDSRQLAFNHQETGQFFRQRLATPLAEADSARLCDDVEGWPTALQLIALSSSQGHLKPQQSAQRLAGLNQAHLRDYLEEEVLDRVDPATRDFLLRCSMLRSLNAALANRLTGREDGQLLLENLERQGLFTQRLDAEGVWFRFHPLFTQFLSHQREREQPGQGLQLHGLAARAWLEQAFPVEALYHCLAANDPALLQQLLLEHGWPLFHSGELQLLEHSLDQLPESRLLLSSSLVLLRAWLAQSQHRYPEVELQLGRAEQAMAAEGLILAPGDRAEFQALRAQVAINAGQPHQALALAEEALAQLPADRSHSRVVATTVTGEVYHCLGQLTRALPVMQQCEAMARRYGIYHQALWAMLQQSEILLAQGYLQAAFEIQDRAFELVQEQHLGQVPLHEFLLYLRSRVLWSWHRLDESESAARRGLEVLEDLSPQQQLKCRTMLVKISLVRGDVDNARVHLQHCEQLLRGGHFHMDWVASVDQTRLLLWQLVGDEAATRHWLAEAQAPEGDTNHFQQAQWRNLARAHMLAGNPDAALELLQQRNDTARRLQLVSDLNRNLILQAHLHLRRHETDEARQCLLEALTLANRTGFISHFILEGEALGQLLRQLAAQAALDDMTRHRAQRLLKELSQHQHRHRSAHFDEAFVEKLLTHPQVPELVRTSPLTQREWQVLGLIYAGYNNEQIAAELDVAATTIKTHIRNLYQKLGINHRQEAIAQAKSLLELMGY</sequence>
<dbReference type="PRINTS" id="PR00038">
    <property type="entry name" value="HTHLUXR"/>
</dbReference>
<dbReference type="HAMAP" id="MF_01247">
    <property type="entry name" value="HTH_type_MalT"/>
    <property type="match status" value="1"/>
</dbReference>
<dbReference type="SUPFAM" id="SSF48452">
    <property type="entry name" value="TPR-like"/>
    <property type="match status" value="1"/>
</dbReference>